<keyword evidence="1" id="KW-0472">Membrane</keyword>
<evidence type="ECO:0000256" key="1">
    <source>
        <dbReference type="SAM" id="Phobius"/>
    </source>
</evidence>
<gene>
    <name evidence="2" type="ORF">TPC1_16503</name>
</gene>
<feature type="non-terminal residue" evidence="2">
    <location>
        <position position="1"/>
    </location>
</feature>
<dbReference type="EMBL" id="GDID01004829">
    <property type="protein sequence ID" value="JAP91777.1"/>
    <property type="molecule type" value="Transcribed_RNA"/>
</dbReference>
<sequence>SFLVCYISKDTFYEYEDLQPCFNSVKLQQEVFDKNKVALEQLLGLYGFDHYSPSFTNYSLNVSLQQLHDNYSTLNFSEVSAYKYFNDVQKVFAKMRDGHTRFQKPNLMSNFIQMLPFPIYYEDIEDKWFMQDPTLRSSDKFYKYASFYKIKFENDSTFKVTFNNMHEVKLINNLSPKDYLAQFADHMVDTSHNPHGRFNYLQQILQGQFNLFYFPEIEESFRSLNVTFLNSSSGSTYFQQFKYQIYSNTNVDNLREWQAGFLADQTITTSKQAFILPKLAKQMKQLEMPSLQEYLKNDIMNESPVAPGQFSVAINNQAFQLFKFNSSDYVLQIFTFSPSNLTQFKTDLLSLKQIITTMNTTQRLYINLQGNGGGLIKVGSLMYRTLFDNYPFENRFLITDCDSQQLFIDQKIVEDPVNWWTGAPLNLQFNGTHSNQFSEAFANNTEYAEFFNSTVKLQPNQVIVFTDSTCGSTCSTFIKAIKQNNRGFIVGTGGIDGNDDQFDVSSFAGGQVLSTSTFSYFTGLNATLQTQKDKLTLAHGSMTFAYLMGLSMRSNDSQPVAPMEFIVNEVDARLPTVMLKPNEFQTSLGTSFMMEKLFANETIKALIAQFWGTICNQTDDVKKIYRMFKGNCEFYGCNSSYYQVDDECIERTDYYYTYRKTDKPDNPEQKSSLVLGLSLGLGIPVLAGLVVVALIVVKKRKKVKSQKSQEDIIKQISTKFY</sequence>
<evidence type="ECO:0000313" key="2">
    <source>
        <dbReference type="EMBL" id="JAP91777.1"/>
    </source>
</evidence>
<feature type="non-terminal residue" evidence="2">
    <location>
        <position position="721"/>
    </location>
</feature>
<dbReference type="Gene3D" id="3.90.226.10">
    <property type="entry name" value="2-enoyl-CoA Hydratase, Chain A, domain 1"/>
    <property type="match status" value="1"/>
</dbReference>
<dbReference type="InterPro" id="IPR029045">
    <property type="entry name" value="ClpP/crotonase-like_dom_sf"/>
</dbReference>
<dbReference type="AlphaFoldDB" id="A0A146K544"/>
<name>A0A146K544_9EUKA</name>
<dbReference type="SUPFAM" id="SSF52096">
    <property type="entry name" value="ClpP/crotonase"/>
    <property type="match status" value="1"/>
</dbReference>
<dbReference type="PANTHER" id="PTHR37049">
    <property type="entry name" value="PEPTIDASE S41 FAMILY PROTEIN"/>
    <property type="match status" value="1"/>
</dbReference>
<accession>A0A146K544</accession>
<proteinExistence type="predicted"/>
<feature type="transmembrane region" description="Helical" evidence="1">
    <location>
        <begin position="673"/>
        <end position="697"/>
    </location>
</feature>
<reference evidence="2" key="1">
    <citation type="submission" date="2015-07" db="EMBL/GenBank/DDBJ databases">
        <title>Adaptation to a free-living lifestyle via gene acquisitions in the diplomonad Trepomonas sp. PC1.</title>
        <authorList>
            <person name="Xu F."/>
            <person name="Jerlstrom-Hultqvist J."/>
            <person name="Kolisko M."/>
            <person name="Simpson A.G.B."/>
            <person name="Roger A.J."/>
            <person name="Svard S.G."/>
            <person name="Andersson J.O."/>
        </authorList>
    </citation>
    <scope>NUCLEOTIDE SEQUENCE</scope>
    <source>
        <strain evidence="2">PC1</strain>
    </source>
</reference>
<keyword evidence="1" id="KW-0812">Transmembrane</keyword>
<dbReference type="InterPro" id="IPR052766">
    <property type="entry name" value="S41A_metabolite_peptidase"/>
</dbReference>
<dbReference type="PANTHER" id="PTHR37049:SF4">
    <property type="entry name" value="RHODANESE DOMAIN-CONTAINING PROTEIN"/>
    <property type="match status" value="1"/>
</dbReference>
<organism evidence="2">
    <name type="scientific">Trepomonas sp. PC1</name>
    <dbReference type="NCBI Taxonomy" id="1076344"/>
    <lineage>
        <taxon>Eukaryota</taxon>
        <taxon>Metamonada</taxon>
        <taxon>Diplomonadida</taxon>
        <taxon>Hexamitidae</taxon>
        <taxon>Hexamitinae</taxon>
        <taxon>Trepomonas</taxon>
    </lineage>
</organism>
<protein>
    <submittedName>
        <fullName evidence="2">Uncharacterized protein</fullName>
    </submittedName>
</protein>
<keyword evidence="1" id="KW-1133">Transmembrane helix</keyword>